<keyword evidence="3" id="KW-0222">Digestion</keyword>
<dbReference type="Gene3D" id="2.40.10.10">
    <property type="entry name" value="Trypsin-like serine proteases"/>
    <property type="match status" value="1"/>
</dbReference>
<dbReference type="InterPro" id="IPR009003">
    <property type="entry name" value="Peptidase_S1_PA"/>
</dbReference>
<evidence type="ECO:0000256" key="9">
    <source>
        <dbReference type="ARBA" id="ARBA00038868"/>
    </source>
</evidence>
<dbReference type="InterPro" id="IPR050430">
    <property type="entry name" value="Peptidase_S1"/>
</dbReference>
<evidence type="ECO:0000313" key="12">
    <source>
        <dbReference type="EMBL" id="KAF6201373.1"/>
    </source>
</evidence>
<evidence type="ECO:0000256" key="8">
    <source>
        <dbReference type="ARBA" id="ARBA00036320"/>
    </source>
</evidence>
<keyword evidence="4" id="KW-0378">Hydrolase</keyword>
<keyword evidence="10" id="KW-1133">Transmembrane helix</keyword>
<accession>A0A8S9WXG3</accession>
<gene>
    <name evidence="12" type="ORF">GE061_005821</name>
</gene>
<evidence type="ECO:0000256" key="2">
    <source>
        <dbReference type="ARBA" id="ARBA00022670"/>
    </source>
</evidence>
<evidence type="ECO:0000256" key="4">
    <source>
        <dbReference type="ARBA" id="ARBA00022801"/>
    </source>
</evidence>
<feature type="transmembrane region" description="Helical" evidence="10">
    <location>
        <begin position="304"/>
        <end position="327"/>
    </location>
</feature>
<dbReference type="PROSITE" id="PS50240">
    <property type="entry name" value="TRYPSIN_DOM"/>
    <property type="match status" value="1"/>
</dbReference>
<dbReference type="OrthoDB" id="6604662at2759"/>
<evidence type="ECO:0000256" key="1">
    <source>
        <dbReference type="ARBA" id="ARBA00007664"/>
    </source>
</evidence>
<comment type="caution">
    <text evidence="12">The sequence shown here is derived from an EMBL/GenBank/DDBJ whole genome shotgun (WGS) entry which is preliminary data.</text>
</comment>
<dbReference type="PANTHER" id="PTHR24276">
    <property type="entry name" value="POLYSERASE-RELATED"/>
    <property type="match status" value="1"/>
</dbReference>
<dbReference type="EC" id="3.4.21.4" evidence="9"/>
<evidence type="ECO:0000256" key="6">
    <source>
        <dbReference type="ARBA" id="ARBA00023145"/>
    </source>
</evidence>
<keyword evidence="10" id="KW-0812">Transmembrane</keyword>
<keyword evidence="10" id="KW-0472">Membrane</keyword>
<dbReference type="Proteomes" id="UP000466442">
    <property type="component" value="Unassembled WGS sequence"/>
</dbReference>
<evidence type="ECO:0000259" key="11">
    <source>
        <dbReference type="PROSITE" id="PS50240"/>
    </source>
</evidence>
<evidence type="ECO:0000256" key="7">
    <source>
        <dbReference type="ARBA" id="ARBA00023157"/>
    </source>
</evidence>
<dbReference type="InterPro" id="IPR001314">
    <property type="entry name" value="Peptidase_S1A"/>
</dbReference>
<dbReference type="PROSITE" id="PS00134">
    <property type="entry name" value="TRYPSIN_HIS"/>
    <property type="match status" value="1"/>
</dbReference>
<dbReference type="InterPro" id="IPR043504">
    <property type="entry name" value="Peptidase_S1_PA_chymotrypsin"/>
</dbReference>
<dbReference type="Pfam" id="PF00089">
    <property type="entry name" value="Trypsin"/>
    <property type="match status" value="1"/>
</dbReference>
<protein>
    <recommendedName>
        <fullName evidence="9">trypsin</fullName>
        <ecNumber evidence="9">3.4.21.4</ecNumber>
    </recommendedName>
</protein>
<evidence type="ECO:0000256" key="5">
    <source>
        <dbReference type="ARBA" id="ARBA00022825"/>
    </source>
</evidence>
<dbReference type="InterPro" id="IPR001254">
    <property type="entry name" value="Trypsin_dom"/>
</dbReference>
<keyword evidence="13" id="KW-1185">Reference proteome</keyword>
<feature type="domain" description="Peptidase S1" evidence="11">
    <location>
        <begin position="24"/>
        <end position="288"/>
    </location>
</feature>
<dbReference type="GO" id="GO:0006508">
    <property type="term" value="P:proteolysis"/>
    <property type="evidence" value="ECO:0007669"/>
    <property type="project" value="UniProtKB-KW"/>
</dbReference>
<keyword evidence="6" id="KW-0865">Zymogen</keyword>
<reference evidence="12" key="1">
    <citation type="journal article" date="2021" name="Mol. Ecol. Resour.">
        <title>Apolygus lucorum genome provides insights into omnivorousness and mesophyll feeding.</title>
        <authorList>
            <person name="Liu Y."/>
            <person name="Liu H."/>
            <person name="Wang H."/>
            <person name="Huang T."/>
            <person name="Liu B."/>
            <person name="Yang B."/>
            <person name="Yin L."/>
            <person name="Li B."/>
            <person name="Zhang Y."/>
            <person name="Zhang S."/>
            <person name="Jiang F."/>
            <person name="Zhang X."/>
            <person name="Ren Y."/>
            <person name="Wang B."/>
            <person name="Wang S."/>
            <person name="Lu Y."/>
            <person name="Wu K."/>
            <person name="Fan W."/>
            <person name="Wang G."/>
        </authorList>
    </citation>
    <scope>NUCLEOTIDE SEQUENCE</scope>
    <source>
        <strain evidence="12">12Hb</strain>
    </source>
</reference>
<sequence length="333" mass="37262">MVVYITVSSESIQTLRREKLRIAAYDGDWVRNVSEAPFTVVLAVSNPNRDKASPFCTGTIIDPKFVLTAAHCVEDIDILLTGGDFPQIFAGIIKVYQTGSINVPDTIQKRKIHNENITIHPKYWPAWWQYVHPAPAQYDVALVEVEPFKFNTAVNKAVLWNEAWLGDDGKFSTKDCKAYGWGDVTKKKTLDNRNGLRVIKVPQARHGMKACSWLQGFHQARLVCYTGRCLCPGDWGGPLVCDDKVVGIAHLLYPDTADCDGGFASFTKLHSAWMYVCPMLDFIQEHVPSAPPQPINCQAPTLKYTMVALLSSTYTTFILINAANYFAYRFIGC</sequence>
<dbReference type="SUPFAM" id="SSF50494">
    <property type="entry name" value="Trypsin-like serine proteases"/>
    <property type="match status" value="1"/>
</dbReference>
<name>A0A8S9WXG3_APOLU</name>
<dbReference type="PRINTS" id="PR00722">
    <property type="entry name" value="CHYMOTRYPSIN"/>
</dbReference>
<organism evidence="12 13">
    <name type="scientific">Apolygus lucorum</name>
    <name type="common">Small green plant bug</name>
    <name type="synonym">Lygocoris lucorum</name>
    <dbReference type="NCBI Taxonomy" id="248454"/>
    <lineage>
        <taxon>Eukaryota</taxon>
        <taxon>Metazoa</taxon>
        <taxon>Ecdysozoa</taxon>
        <taxon>Arthropoda</taxon>
        <taxon>Hexapoda</taxon>
        <taxon>Insecta</taxon>
        <taxon>Pterygota</taxon>
        <taxon>Neoptera</taxon>
        <taxon>Paraneoptera</taxon>
        <taxon>Hemiptera</taxon>
        <taxon>Heteroptera</taxon>
        <taxon>Panheteroptera</taxon>
        <taxon>Cimicomorpha</taxon>
        <taxon>Miridae</taxon>
        <taxon>Mirini</taxon>
        <taxon>Apolygus</taxon>
    </lineage>
</organism>
<evidence type="ECO:0000256" key="3">
    <source>
        <dbReference type="ARBA" id="ARBA00022757"/>
    </source>
</evidence>
<comment type="catalytic activity">
    <reaction evidence="8">
        <text>Preferential cleavage: Arg-|-Xaa, Lys-|-Xaa.</text>
        <dbReference type="EC" id="3.4.21.4"/>
    </reaction>
</comment>
<comment type="similarity">
    <text evidence="1">Belongs to the peptidase S1 family.</text>
</comment>
<keyword evidence="2" id="KW-0645">Protease</keyword>
<dbReference type="SMART" id="SM00020">
    <property type="entry name" value="Tryp_SPc"/>
    <property type="match status" value="1"/>
</dbReference>
<dbReference type="EMBL" id="WIXP02000013">
    <property type="protein sequence ID" value="KAF6201373.1"/>
    <property type="molecule type" value="Genomic_DNA"/>
</dbReference>
<keyword evidence="7" id="KW-1015">Disulfide bond</keyword>
<dbReference type="GO" id="GO:0004252">
    <property type="term" value="F:serine-type endopeptidase activity"/>
    <property type="evidence" value="ECO:0007669"/>
    <property type="project" value="UniProtKB-EC"/>
</dbReference>
<dbReference type="PANTHER" id="PTHR24276:SF97">
    <property type="entry name" value="GH13245P2-RELATED"/>
    <property type="match status" value="1"/>
</dbReference>
<dbReference type="GO" id="GO:0007586">
    <property type="term" value="P:digestion"/>
    <property type="evidence" value="ECO:0007669"/>
    <property type="project" value="UniProtKB-KW"/>
</dbReference>
<keyword evidence="5" id="KW-0720">Serine protease</keyword>
<dbReference type="InterPro" id="IPR018114">
    <property type="entry name" value="TRYPSIN_HIS"/>
</dbReference>
<evidence type="ECO:0000313" key="13">
    <source>
        <dbReference type="Proteomes" id="UP000466442"/>
    </source>
</evidence>
<dbReference type="AlphaFoldDB" id="A0A8S9WXG3"/>
<evidence type="ECO:0000256" key="10">
    <source>
        <dbReference type="SAM" id="Phobius"/>
    </source>
</evidence>
<proteinExistence type="inferred from homology"/>